<keyword evidence="2" id="KW-1185">Reference proteome</keyword>
<dbReference type="EMBL" id="FWWY01000001">
    <property type="protein sequence ID" value="SMC06907.1"/>
    <property type="molecule type" value="Genomic_DNA"/>
</dbReference>
<evidence type="ECO:0000313" key="1">
    <source>
        <dbReference type="EMBL" id="SMC06907.1"/>
    </source>
</evidence>
<sequence length="60" mass="6961">MDDKTERQGRKAGKKRVFRFALYLTAPEEDLVRQTAEREHVSVSAFVRTVVLQYCEGSEK</sequence>
<accession>A0A1W1WKV2</accession>
<reference evidence="2" key="1">
    <citation type="submission" date="2017-04" db="EMBL/GenBank/DDBJ databases">
        <authorList>
            <person name="Varghese N."/>
            <person name="Submissions S."/>
        </authorList>
    </citation>
    <scope>NUCLEOTIDE SEQUENCE [LARGE SCALE GENOMIC DNA]</scope>
    <source>
        <strain evidence="2">DSM 9293</strain>
    </source>
</reference>
<gene>
    <name evidence="1" type="ORF">SAMN00768000_3095</name>
</gene>
<dbReference type="AlphaFoldDB" id="A0A1W1WKV2"/>
<dbReference type="RefSeq" id="WP_020373528.1">
    <property type="nucleotide sequence ID" value="NZ_FWWY01000001.1"/>
</dbReference>
<name>A0A1W1WKV2_SULTA</name>
<organism evidence="1 2">
    <name type="scientific">Sulfobacillus thermosulfidooxidans (strain DSM 9293 / VKM B-1269 / AT-1)</name>
    <dbReference type="NCBI Taxonomy" id="929705"/>
    <lineage>
        <taxon>Bacteria</taxon>
        <taxon>Bacillati</taxon>
        <taxon>Bacillota</taxon>
        <taxon>Clostridia</taxon>
        <taxon>Eubacteriales</taxon>
        <taxon>Clostridiales Family XVII. Incertae Sedis</taxon>
        <taxon>Sulfobacillus</taxon>
    </lineage>
</organism>
<proteinExistence type="predicted"/>
<dbReference type="Proteomes" id="UP000192660">
    <property type="component" value="Unassembled WGS sequence"/>
</dbReference>
<evidence type="ECO:0000313" key="2">
    <source>
        <dbReference type="Proteomes" id="UP000192660"/>
    </source>
</evidence>
<protein>
    <submittedName>
        <fullName evidence="1">Uncharacterized protein</fullName>
    </submittedName>
</protein>